<dbReference type="OrthoDB" id="78858at2759"/>
<name>A0A0D2WN22_CAPO3</name>
<organism evidence="2 3">
    <name type="scientific">Capsaspora owczarzaki (strain ATCC 30864)</name>
    <dbReference type="NCBI Taxonomy" id="595528"/>
    <lineage>
        <taxon>Eukaryota</taxon>
        <taxon>Filasterea</taxon>
        <taxon>Capsaspora</taxon>
    </lineage>
</organism>
<proteinExistence type="predicted"/>
<dbReference type="PhylomeDB" id="A0A0D2WN22"/>
<keyword evidence="3" id="KW-1185">Reference proteome</keyword>
<evidence type="ECO:0000256" key="1">
    <source>
        <dbReference type="SAM" id="MobiDB-lite"/>
    </source>
</evidence>
<feature type="region of interest" description="Disordered" evidence="1">
    <location>
        <begin position="1"/>
        <end position="31"/>
    </location>
</feature>
<dbReference type="PANTHER" id="PTHR15276">
    <property type="entry name" value="H4 D10S170 PROTEIN-RELATED"/>
    <property type="match status" value="1"/>
</dbReference>
<protein>
    <submittedName>
        <fullName evidence="2">Uncharacterized protein</fullName>
    </submittedName>
</protein>
<dbReference type="AlphaFoldDB" id="A0A0D2WN22"/>
<evidence type="ECO:0000313" key="2">
    <source>
        <dbReference type="EMBL" id="KJE92430.1"/>
    </source>
</evidence>
<dbReference type="PANTHER" id="PTHR15276:SF0">
    <property type="entry name" value="COILED-COIL DOMAIN-CONTAINING PROTEIN 6"/>
    <property type="match status" value="1"/>
</dbReference>
<dbReference type="Pfam" id="PF09755">
    <property type="entry name" value="DUF2046"/>
    <property type="match status" value="1"/>
</dbReference>
<feature type="region of interest" description="Disordered" evidence="1">
    <location>
        <begin position="193"/>
        <end position="237"/>
    </location>
</feature>
<dbReference type="EMBL" id="KE346363">
    <property type="protein sequence ID" value="KJE92430.1"/>
    <property type="molecule type" value="Genomic_DNA"/>
</dbReference>
<feature type="compositionally biased region" description="Polar residues" evidence="1">
    <location>
        <begin position="199"/>
        <end position="215"/>
    </location>
</feature>
<dbReference type="RefSeq" id="XP_004364245.2">
    <property type="nucleotide sequence ID" value="XM_004364188.2"/>
</dbReference>
<feature type="compositionally biased region" description="Basic residues" evidence="1">
    <location>
        <begin position="359"/>
        <end position="369"/>
    </location>
</feature>
<dbReference type="InParanoid" id="A0A0D2WN22"/>
<dbReference type="STRING" id="595528.A0A0D2WN22"/>
<dbReference type="Proteomes" id="UP000008743">
    <property type="component" value="Unassembled WGS sequence"/>
</dbReference>
<reference evidence="3" key="1">
    <citation type="submission" date="2011-02" db="EMBL/GenBank/DDBJ databases">
        <title>The Genome Sequence of Capsaspora owczarzaki ATCC 30864.</title>
        <authorList>
            <person name="Russ C."/>
            <person name="Cuomo C."/>
            <person name="Burger G."/>
            <person name="Gray M.W."/>
            <person name="Holland P.W.H."/>
            <person name="King N."/>
            <person name="Lang F.B.F."/>
            <person name="Roger A.J."/>
            <person name="Ruiz-Trillo I."/>
            <person name="Young S.K."/>
            <person name="Zeng Q."/>
            <person name="Gargeya S."/>
            <person name="Alvarado L."/>
            <person name="Berlin A."/>
            <person name="Chapman S.B."/>
            <person name="Chen Z."/>
            <person name="Freedman E."/>
            <person name="Gellesch M."/>
            <person name="Goldberg J."/>
            <person name="Griggs A."/>
            <person name="Gujja S."/>
            <person name="Heilman E."/>
            <person name="Heiman D."/>
            <person name="Howarth C."/>
            <person name="Mehta T."/>
            <person name="Neiman D."/>
            <person name="Pearson M."/>
            <person name="Roberts A."/>
            <person name="Saif S."/>
            <person name="Shea T."/>
            <person name="Shenoy N."/>
            <person name="Sisk P."/>
            <person name="Stolte C."/>
            <person name="Sykes S."/>
            <person name="White J."/>
            <person name="Yandava C."/>
            <person name="Haas B."/>
            <person name="Nusbaum C."/>
            <person name="Birren B."/>
        </authorList>
    </citation>
    <scope>NUCLEOTIDE SEQUENCE</scope>
    <source>
        <strain evidence="3">ATCC 30864</strain>
    </source>
</reference>
<dbReference type="eggNOG" id="KOG2129">
    <property type="taxonomic scope" value="Eukaryota"/>
</dbReference>
<gene>
    <name evidence="2" type="ORF">CAOG_003406</name>
</gene>
<sequence length="409" mass="47050">MSGVGAVQHSASDPGPPTARPTYEQLEEENERLRRELDIERGRVVHLQSDIAQVRKQSMDMQLQVEAEEEHIALTLLKRIDQLQKSKEALALQVEREEEYLTNTLQKKLLQLQHEKEHLEKILEHEQENVVNKMKQQVDQLQREKVLMSSKLSKLQNEKVQIENALEQEQEFMINKLTKQIEHLRSDKKHLQEELFKSPRSSGTDLSSEIQSLRRQLQENEAKRTASQQTSSHDLEELHLENLHLRQRLARELERVEALASEKTLDEFEKETSEERMFNHQLTDEFDSRRFRSHSNPTPPSHAPPARRGSIDTSIAEPKWWSERTPSISKDRDDGAPHISPHSSMHGLQLPSPQLSPIQHHHQHHHASPHGHGILLHSMSSPAGSHLSTTTAHAHDLHSPGSATVHSRQ</sequence>
<feature type="region of interest" description="Disordered" evidence="1">
    <location>
        <begin position="267"/>
        <end position="409"/>
    </location>
</feature>
<evidence type="ECO:0000313" key="3">
    <source>
        <dbReference type="Proteomes" id="UP000008743"/>
    </source>
</evidence>
<dbReference type="InterPro" id="IPR019152">
    <property type="entry name" value="DUF2046"/>
</dbReference>
<feature type="compositionally biased region" description="Basic and acidic residues" evidence="1">
    <location>
        <begin position="267"/>
        <end position="290"/>
    </location>
</feature>
<feature type="compositionally biased region" description="Polar residues" evidence="1">
    <location>
        <begin position="378"/>
        <end position="392"/>
    </location>
</feature>
<accession>A0A0D2WN22</accession>